<reference evidence="2 3" key="1">
    <citation type="submission" date="2022-10" db="EMBL/GenBank/DDBJ databases">
        <title>Host association and intracellularity evolved multiple times independently in the Rickettsiales.</title>
        <authorList>
            <person name="Castelli M."/>
            <person name="Nardi T."/>
            <person name="Gammuto L."/>
            <person name="Bellinzona G."/>
            <person name="Sabaneyeva E."/>
            <person name="Potekhin A."/>
            <person name="Serra V."/>
            <person name="Petroni G."/>
            <person name="Sassera D."/>
        </authorList>
    </citation>
    <scope>NUCLEOTIDE SEQUENCE [LARGE SCALE GENOMIC DNA]</scope>
    <source>
        <strain evidence="2 3">Kr 154-4</strain>
    </source>
</reference>
<dbReference type="RefSeq" id="WP_323737992.1">
    <property type="nucleotide sequence ID" value="NZ_CP112932.1"/>
</dbReference>
<name>A0ABZ0UU68_9RICK</name>
<evidence type="ECO:0000256" key="1">
    <source>
        <dbReference type="SAM" id="SignalP"/>
    </source>
</evidence>
<feature type="chain" id="PRO_5046252249" description="Lipoprotein" evidence="1">
    <location>
        <begin position="22"/>
        <end position="91"/>
    </location>
</feature>
<evidence type="ECO:0000313" key="3">
    <source>
        <dbReference type="Proteomes" id="UP001326613"/>
    </source>
</evidence>
<accession>A0ABZ0UU68</accession>
<evidence type="ECO:0008006" key="4">
    <source>
        <dbReference type="Google" id="ProtNLM"/>
    </source>
</evidence>
<sequence length="91" mass="10657">MTAFRLSLLLCLLICSGCSTVDYYSYSCDQLRQAYLSEQRQANERSNFQNSIQRPKQGYNIAKLPQDWRRERNNPTLSAIEQVANDKRCKF</sequence>
<evidence type="ECO:0000313" key="2">
    <source>
        <dbReference type="EMBL" id="WPY01198.1"/>
    </source>
</evidence>
<dbReference type="EMBL" id="CP112932">
    <property type="protein sequence ID" value="WPY01198.1"/>
    <property type="molecule type" value="Genomic_DNA"/>
</dbReference>
<feature type="signal peptide" evidence="1">
    <location>
        <begin position="1"/>
        <end position="21"/>
    </location>
</feature>
<keyword evidence="1" id="KW-0732">Signal</keyword>
<protein>
    <recommendedName>
        <fullName evidence="4">Lipoprotein</fullName>
    </recommendedName>
</protein>
<proteinExistence type="predicted"/>
<dbReference type="Proteomes" id="UP001326613">
    <property type="component" value="Chromosome"/>
</dbReference>
<gene>
    <name evidence="2" type="ORF">Trichorick_01103</name>
</gene>
<keyword evidence="3" id="KW-1185">Reference proteome</keyword>
<organism evidence="2 3">
    <name type="scientific">Candidatus Trichorickettsia mobilis</name>
    <dbReference type="NCBI Taxonomy" id="1346319"/>
    <lineage>
        <taxon>Bacteria</taxon>
        <taxon>Pseudomonadati</taxon>
        <taxon>Pseudomonadota</taxon>
        <taxon>Alphaproteobacteria</taxon>
        <taxon>Rickettsiales</taxon>
        <taxon>Rickettsiaceae</taxon>
        <taxon>Rickettsieae</taxon>
        <taxon>Candidatus Trichorickettsia</taxon>
    </lineage>
</organism>